<protein>
    <submittedName>
        <fullName evidence="3">Ribosomal protein S18 acetylase RimI-like enzyme</fullName>
    </submittedName>
</protein>
<dbReference type="Pfam" id="PF00583">
    <property type="entry name" value="Acetyltransf_1"/>
    <property type="match status" value="1"/>
</dbReference>
<organism evidence="3 4">
    <name type="scientific">Planomicrobium stackebrandtii</name>
    <dbReference type="NCBI Taxonomy" id="253160"/>
    <lineage>
        <taxon>Bacteria</taxon>
        <taxon>Bacillati</taxon>
        <taxon>Bacillota</taxon>
        <taxon>Bacilli</taxon>
        <taxon>Bacillales</taxon>
        <taxon>Caryophanaceae</taxon>
        <taxon>Planomicrobium</taxon>
    </lineage>
</organism>
<dbReference type="PROSITE" id="PS51186">
    <property type="entry name" value="GNAT"/>
    <property type="match status" value="1"/>
</dbReference>
<dbReference type="Gene3D" id="3.40.630.30">
    <property type="match status" value="1"/>
</dbReference>
<keyword evidence="4" id="KW-1185">Reference proteome</keyword>
<sequence>MEFRQLQAHEPLPMDLLLEADPSESLVRAYSESGWCTIGEQGGAIVGVYVLVALSDTVVEIKNIAVAESFRGRGYGRQLLQHALAEAALRGFTFVEIGTGNSSLDQLALYQKCGFRMCAIDPDFFRRNYPQPIFENGIECRDMIRLRSTVNNGLSS</sequence>
<feature type="domain" description="N-acetyltransferase" evidence="2">
    <location>
        <begin position="1"/>
        <end position="151"/>
    </location>
</feature>
<keyword evidence="1" id="KW-0808">Transferase</keyword>
<dbReference type="InterPro" id="IPR016181">
    <property type="entry name" value="Acyl_CoA_acyltransferase"/>
</dbReference>
<reference evidence="3 4" key="1">
    <citation type="submission" date="2023-07" db="EMBL/GenBank/DDBJ databases">
        <title>Genomic Encyclopedia of Type Strains, Phase IV (KMG-IV): sequencing the most valuable type-strain genomes for metagenomic binning, comparative biology and taxonomic classification.</title>
        <authorList>
            <person name="Goeker M."/>
        </authorList>
    </citation>
    <scope>NUCLEOTIDE SEQUENCE [LARGE SCALE GENOMIC DNA]</scope>
    <source>
        <strain evidence="3 4">DSM 16419</strain>
    </source>
</reference>
<dbReference type="InterPro" id="IPR050769">
    <property type="entry name" value="NAT_camello-type"/>
</dbReference>
<dbReference type="SUPFAM" id="SSF55729">
    <property type="entry name" value="Acyl-CoA N-acyltransferases (Nat)"/>
    <property type="match status" value="1"/>
</dbReference>
<accession>A0ABU0GYQ0</accession>
<dbReference type="InterPro" id="IPR000182">
    <property type="entry name" value="GNAT_dom"/>
</dbReference>
<evidence type="ECO:0000259" key="2">
    <source>
        <dbReference type="PROSITE" id="PS51186"/>
    </source>
</evidence>
<dbReference type="PANTHER" id="PTHR13947">
    <property type="entry name" value="GNAT FAMILY N-ACETYLTRANSFERASE"/>
    <property type="match status" value="1"/>
</dbReference>
<gene>
    <name evidence="3" type="ORF">QOZ98_002528</name>
</gene>
<evidence type="ECO:0000256" key="1">
    <source>
        <dbReference type="ARBA" id="ARBA00022679"/>
    </source>
</evidence>
<proteinExistence type="predicted"/>
<dbReference type="EMBL" id="JAUSWB010000006">
    <property type="protein sequence ID" value="MDQ0429700.1"/>
    <property type="molecule type" value="Genomic_DNA"/>
</dbReference>
<dbReference type="Proteomes" id="UP001241988">
    <property type="component" value="Unassembled WGS sequence"/>
</dbReference>
<evidence type="ECO:0000313" key="3">
    <source>
        <dbReference type="EMBL" id="MDQ0429700.1"/>
    </source>
</evidence>
<comment type="caution">
    <text evidence="3">The sequence shown here is derived from an EMBL/GenBank/DDBJ whole genome shotgun (WGS) entry which is preliminary data.</text>
</comment>
<dbReference type="PANTHER" id="PTHR13947:SF37">
    <property type="entry name" value="LD18367P"/>
    <property type="match status" value="1"/>
</dbReference>
<name>A0ABU0GYQ0_9BACL</name>
<evidence type="ECO:0000313" key="4">
    <source>
        <dbReference type="Proteomes" id="UP001241988"/>
    </source>
</evidence>
<dbReference type="CDD" id="cd04301">
    <property type="entry name" value="NAT_SF"/>
    <property type="match status" value="1"/>
</dbReference>